<dbReference type="EC" id="3.4.24.-" evidence="11"/>
<keyword evidence="5 11" id="KW-0812">Transmembrane</keyword>
<proteinExistence type="inferred from homology"/>
<dbReference type="CDD" id="cd06163">
    <property type="entry name" value="S2P-M50_PDZ_RseP-like"/>
    <property type="match status" value="1"/>
</dbReference>
<dbReference type="InterPro" id="IPR036034">
    <property type="entry name" value="PDZ_sf"/>
</dbReference>
<dbReference type="CDD" id="cd23081">
    <property type="entry name" value="cpPDZ_EcRseP-like"/>
    <property type="match status" value="1"/>
</dbReference>
<dbReference type="PANTHER" id="PTHR42837:SF2">
    <property type="entry name" value="MEMBRANE METALLOPROTEASE ARASP2, CHLOROPLASTIC-RELATED"/>
    <property type="match status" value="1"/>
</dbReference>
<keyword evidence="6 11" id="KW-0378">Hydrolase</keyword>
<evidence type="ECO:0000256" key="7">
    <source>
        <dbReference type="ARBA" id="ARBA00022833"/>
    </source>
</evidence>
<dbReference type="SMART" id="SM00228">
    <property type="entry name" value="PDZ"/>
    <property type="match status" value="1"/>
</dbReference>
<keyword evidence="4" id="KW-0645">Protease</keyword>
<reference evidence="13 14" key="1">
    <citation type="submission" date="2021-10" db="EMBL/GenBank/DDBJ databases">
        <title>Lutispora strain m25 sp. nov., a thermophilic, non-spore-forming bacterium isolated from a lab-scale methanogenic bioreactor digesting anaerobic sludge.</title>
        <authorList>
            <person name="El Houari A."/>
            <person name="Mcdonald J."/>
        </authorList>
    </citation>
    <scope>NUCLEOTIDE SEQUENCE [LARGE SCALE GENOMIC DNA]</scope>
    <source>
        <strain evidence="14">m25</strain>
    </source>
</reference>
<keyword evidence="8 11" id="KW-1133">Transmembrane helix</keyword>
<dbReference type="InterPro" id="IPR008915">
    <property type="entry name" value="Peptidase_M50"/>
</dbReference>
<dbReference type="NCBIfam" id="TIGR00054">
    <property type="entry name" value="RIP metalloprotease RseP"/>
    <property type="match status" value="1"/>
</dbReference>
<accession>A0ABT1N9N9</accession>
<feature type="transmembrane region" description="Helical" evidence="11">
    <location>
        <begin position="93"/>
        <end position="113"/>
    </location>
</feature>
<keyword evidence="9 11" id="KW-0482">Metalloprotease</keyword>
<comment type="cofactor">
    <cofactor evidence="1 11">
        <name>Zn(2+)</name>
        <dbReference type="ChEBI" id="CHEBI:29105"/>
    </cofactor>
</comment>
<keyword evidence="10 11" id="KW-0472">Membrane</keyword>
<evidence type="ECO:0000256" key="4">
    <source>
        <dbReference type="ARBA" id="ARBA00022670"/>
    </source>
</evidence>
<comment type="similarity">
    <text evidence="3 11">Belongs to the peptidase M50B family.</text>
</comment>
<feature type="transmembrane region" description="Helical" evidence="11">
    <location>
        <begin position="255"/>
        <end position="277"/>
    </location>
</feature>
<dbReference type="SUPFAM" id="SSF50156">
    <property type="entry name" value="PDZ domain-like"/>
    <property type="match status" value="1"/>
</dbReference>
<dbReference type="Proteomes" id="UP001651880">
    <property type="component" value="Unassembled WGS sequence"/>
</dbReference>
<name>A0ABT1N9N9_9FIRM</name>
<keyword evidence="7 11" id="KW-0862">Zinc</keyword>
<comment type="caution">
    <text evidence="13">The sequence shown here is derived from an EMBL/GenBank/DDBJ whole genome shotgun (WGS) entry which is preliminary data.</text>
</comment>
<evidence type="ECO:0000256" key="3">
    <source>
        <dbReference type="ARBA" id="ARBA00007931"/>
    </source>
</evidence>
<evidence type="ECO:0000313" key="13">
    <source>
        <dbReference type="EMBL" id="MCQ1527960.1"/>
    </source>
</evidence>
<dbReference type="RefSeq" id="WP_255225476.1">
    <property type="nucleotide sequence ID" value="NZ_JAJEKE010000001.1"/>
</dbReference>
<dbReference type="GO" id="GO:0008237">
    <property type="term" value="F:metallopeptidase activity"/>
    <property type="evidence" value="ECO:0007669"/>
    <property type="project" value="UniProtKB-KW"/>
</dbReference>
<evidence type="ECO:0000259" key="12">
    <source>
        <dbReference type="PROSITE" id="PS50106"/>
    </source>
</evidence>
<dbReference type="PROSITE" id="PS50106">
    <property type="entry name" value="PDZ"/>
    <property type="match status" value="1"/>
</dbReference>
<sequence length="336" mass="36914">MTFGNFILAMLVFVAIVVVHEFGHFIIAKLSGIRVEEFAIGMGPKIFGRQKGETLYSLRAIPLGGFCKLTGEDEASLDAKAFNNKPLIARMGVIFFGPLMNFLLALLIFSLVITQTPIINEVIAGKPAYNAGLIKGDRIVEINGKKIENWDDIKKNISESNGIPLNITIQRKSQEKSIVVTPVIENEAEGAIIGITPSLKISGLSIKEGFATAIEVSRSMLEFLLKLFTGKASSDEVSGPVGIIIFINEAAKVGFLYLLNLTAFLSLNLCIINLLPIPALDGGRLMFLFIEMIRRKPIEAEKEGFINFIGFVALMILAVVIAYKDLIKFNLLNFFR</sequence>
<evidence type="ECO:0000256" key="5">
    <source>
        <dbReference type="ARBA" id="ARBA00022692"/>
    </source>
</evidence>
<evidence type="ECO:0000256" key="1">
    <source>
        <dbReference type="ARBA" id="ARBA00001947"/>
    </source>
</evidence>
<protein>
    <recommendedName>
        <fullName evidence="11">Zinc metalloprotease</fullName>
        <ecNumber evidence="11">3.4.24.-</ecNumber>
    </recommendedName>
</protein>
<keyword evidence="11" id="KW-0479">Metal-binding</keyword>
<dbReference type="InterPro" id="IPR041489">
    <property type="entry name" value="PDZ_6"/>
</dbReference>
<feature type="transmembrane region" description="Helical" evidence="11">
    <location>
        <begin position="6"/>
        <end position="27"/>
    </location>
</feature>
<gene>
    <name evidence="13" type="primary">rseP</name>
    <name evidence="13" type="ORF">LJD61_00145</name>
</gene>
<dbReference type="PANTHER" id="PTHR42837">
    <property type="entry name" value="REGULATOR OF SIGMA-E PROTEASE RSEP"/>
    <property type="match status" value="1"/>
</dbReference>
<evidence type="ECO:0000313" key="14">
    <source>
        <dbReference type="Proteomes" id="UP001651880"/>
    </source>
</evidence>
<evidence type="ECO:0000256" key="2">
    <source>
        <dbReference type="ARBA" id="ARBA00004141"/>
    </source>
</evidence>
<dbReference type="Pfam" id="PF17820">
    <property type="entry name" value="PDZ_6"/>
    <property type="match status" value="1"/>
</dbReference>
<feature type="domain" description="PDZ" evidence="12">
    <location>
        <begin position="118"/>
        <end position="149"/>
    </location>
</feature>
<evidence type="ECO:0000256" key="11">
    <source>
        <dbReference type="RuleBase" id="RU362031"/>
    </source>
</evidence>
<evidence type="ECO:0000256" key="6">
    <source>
        <dbReference type="ARBA" id="ARBA00022801"/>
    </source>
</evidence>
<dbReference type="Gene3D" id="2.30.42.10">
    <property type="match status" value="1"/>
</dbReference>
<organism evidence="13 14">
    <name type="scientific">Lutispora saccharofermentans</name>
    <dbReference type="NCBI Taxonomy" id="3024236"/>
    <lineage>
        <taxon>Bacteria</taxon>
        <taxon>Bacillati</taxon>
        <taxon>Bacillota</taxon>
        <taxon>Clostridia</taxon>
        <taxon>Lutisporales</taxon>
        <taxon>Lutisporaceae</taxon>
        <taxon>Lutispora</taxon>
    </lineage>
</organism>
<evidence type="ECO:0000256" key="8">
    <source>
        <dbReference type="ARBA" id="ARBA00022989"/>
    </source>
</evidence>
<evidence type="ECO:0000256" key="10">
    <source>
        <dbReference type="ARBA" id="ARBA00023136"/>
    </source>
</evidence>
<dbReference type="InterPro" id="IPR004387">
    <property type="entry name" value="Pept_M50_Zn"/>
</dbReference>
<keyword evidence="14" id="KW-1185">Reference proteome</keyword>
<evidence type="ECO:0000256" key="9">
    <source>
        <dbReference type="ARBA" id="ARBA00023049"/>
    </source>
</evidence>
<dbReference type="Pfam" id="PF02163">
    <property type="entry name" value="Peptidase_M50"/>
    <property type="match status" value="1"/>
</dbReference>
<dbReference type="EMBL" id="JAJEKE010000001">
    <property type="protein sequence ID" value="MCQ1527960.1"/>
    <property type="molecule type" value="Genomic_DNA"/>
</dbReference>
<dbReference type="InterPro" id="IPR001478">
    <property type="entry name" value="PDZ"/>
</dbReference>
<feature type="transmembrane region" description="Helical" evidence="11">
    <location>
        <begin position="304"/>
        <end position="323"/>
    </location>
</feature>
<comment type="subcellular location">
    <subcellularLocation>
        <location evidence="2">Membrane</location>
        <topology evidence="2">Multi-pass membrane protein</topology>
    </subcellularLocation>
</comment>